<dbReference type="PANTHER" id="PTHR43190">
    <property type="entry name" value="N-ACETYL-D-GLUCOSAMINE KINASE"/>
    <property type="match status" value="1"/>
</dbReference>
<evidence type="ECO:0000313" key="1">
    <source>
        <dbReference type="EMBL" id="PZG01045.1"/>
    </source>
</evidence>
<keyword evidence="2" id="KW-1185">Reference proteome</keyword>
<evidence type="ECO:0000313" key="2">
    <source>
        <dbReference type="Proteomes" id="UP000248627"/>
    </source>
</evidence>
<comment type="caution">
    <text evidence="1">The sequence shown here is derived from an EMBL/GenBank/DDBJ whole genome shotgun (WGS) entry which is preliminary data.</text>
</comment>
<proteinExistence type="predicted"/>
<dbReference type="Gene3D" id="3.30.420.40">
    <property type="match status" value="2"/>
</dbReference>
<dbReference type="AlphaFoldDB" id="A0A2W2D683"/>
<dbReference type="InterPro" id="IPR052519">
    <property type="entry name" value="Euk-type_GlcNAc_Kinase"/>
</dbReference>
<dbReference type="OrthoDB" id="8701357at2"/>
<dbReference type="EMBL" id="POTX01000002">
    <property type="protein sequence ID" value="PZG01045.1"/>
    <property type="molecule type" value="Genomic_DNA"/>
</dbReference>
<dbReference type="InterPro" id="IPR043129">
    <property type="entry name" value="ATPase_NBD"/>
</dbReference>
<gene>
    <name evidence="1" type="ORF">C1I93_00725</name>
</gene>
<dbReference type="SUPFAM" id="SSF53067">
    <property type="entry name" value="Actin-like ATPase domain"/>
    <property type="match status" value="2"/>
</dbReference>
<name>A0A2W2D683_9ACTN</name>
<dbReference type="PANTHER" id="PTHR43190:SF3">
    <property type="entry name" value="N-ACETYL-D-GLUCOSAMINE KINASE"/>
    <property type="match status" value="1"/>
</dbReference>
<accession>A0A2W2D683</accession>
<protein>
    <submittedName>
        <fullName evidence="1">Uncharacterized protein</fullName>
    </submittedName>
</protein>
<dbReference type="RefSeq" id="WP_111241222.1">
    <property type="nucleotide sequence ID" value="NZ_AP023358.1"/>
</dbReference>
<organism evidence="1 2">
    <name type="scientific">Micromonospora endophytica</name>
    <dbReference type="NCBI Taxonomy" id="515350"/>
    <lineage>
        <taxon>Bacteria</taxon>
        <taxon>Bacillati</taxon>
        <taxon>Actinomycetota</taxon>
        <taxon>Actinomycetes</taxon>
        <taxon>Micromonosporales</taxon>
        <taxon>Micromonosporaceae</taxon>
        <taxon>Micromonospora</taxon>
    </lineage>
</organism>
<reference evidence="1 2" key="1">
    <citation type="submission" date="2018-01" db="EMBL/GenBank/DDBJ databases">
        <title>Draft genome sequence of Jishengella endophytica.</title>
        <authorList>
            <person name="Sahin N."/>
            <person name="Ay H."/>
            <person name="Saygin H."/>
        </authorList>
    </citation>
    <scope>NUCLEOTIDE SEQUENCE [LARGE SCALE GENOMIC DNA]</scope>
    <source>
        <strain evidence="1 2">DSM 45430</strain>
    </source>
</reference>
<dbReference type="Proteomes" id="UP000248627">
    <property type="component" value="Unassembled WGS sequence"/>
</dbReference>
<sequence>MSEHDTRSGPRPPHGAPTRTAIVGVDVGGTKTHVAVVGADGNRRDVVVPSADWRRGAMFSDLANFERLAALVGELSPAYGRIVIGLHDLDTPEQRAVAAAELSRHLPGVVRVVNDAELLGPAAGLERCLQLIVGTGAIALGRDEQGRGLSADGYGALIADYGSAPALVRDTIRRCLRYADEEGPEAAVADPAMALFCAAYDVRTPADLALAVCAESAYAWGRHAPLVFDALRQGSPAAGAVVDEAADILARNLAALGRRGALGSVVVGAGGVLTAQPELQDRLRERLRVHAPQLTLQVLTAAPVEGALVLAAAG</sequence>